<gene>
    <name evidence="8" type="ORF">GKZ57_10790</name>
</gene>
<dbReference type="Gene3D" id="3.40.50.2300">
    <property type="match status" value="1"/>
</dbReference>
<dbReference type="Pfam" id="PF01451">
    <property type="entry name" value="LMWPc"/>
    <property type="match status" value="1"/>
</dbReference>
<reference evidence="8 9" key="1">
    <citation type="submission" date="2019-11" db="EMBL/GenBank/DDBJ databases">
        <title>Draft genome sequence of Blautia luti DSM 14534T, isolated from human stool.</title>
        <authorList>
            <person name="Ortiz R."/>
            <person name="Melis-Arcos F."/>
            <person name="Covarrubias P."/>
            <person name="Cardenas J.P."/>
            <person name="Perez-Donoso J."/>
            <person name="Almonacid D."/>
        </authorList>
    </citation>
    <scope>NUCLEOTIDE SEQUENCE [LARGE SCALE GENOMIC DNA]</scope>
    <source>
        <strain evidence="8 9">DSM 14534</strain>
    </source>
</reference>
<evidence type="ECO:0000313" key="8">
    <source>
        <dbReference type="EMBL" id="MTD61728.1"/>
    </source>
</evidence>
<evidence type="ECO:0000256" key="6">
    <source>
        <dbReference type="PIRSR" id="PIRSR617867-1"/>
    </source>
</evidence>
<dbReference type="EC" id="3.1.3.48" evidence="2"/>
<dbReference type="AlphaFoldDB" id="A0A844GMA7"/>
<comment type="caution">
    <text evidence="8">The sequence shown here is derived from an EMBL/GenBank/DDBJ whole genome shotgun (WGS) entry which is preliminary data.</text>
</comment>
<dbReference type="SUPFAM" id="SSF52788">
    <property type="entry name" value="Phosphotyrosine protein phosphatases I"/>
    <property type="match status" value="1"/>
</dbReference>
<dbReference type="InterPro" id="IPR017867">
    <property type="entry name" value="Tyr_phospatase_low_mol_wt"/>
</dbReference>
<comment type="catalytic activity">
    <reaction evidence="5">
        <text>O-phospho-L-tyrosyl-[protein] + H2O = L-tyrosyl-[protein] + phosphate</text>
        <dbReference type="Rhea" id="RHEA:10684"/>
        <dbReference type="Rhea" id="RHEA-COMP:10136"/>
        <dbReference type="Rhea" id="RHEA-COMP:20101"/>
        <dbReference type="ChEBI" id="CHEBI:15377"/>
        <dbReference type="ChEBI" id="CHEBI:43474"/>
        <dbReference type="ChEBI" id="CHEBI:46858"/>
        <dbReference type="ChEBI" id="CHEBI:61978"/>
        <dbReference type="EC" id="3.1.3.48"/>
    </reaction>
</comment>
<evidence type="ECO:0000256" key="4">
    <source>
        <dbReference type="ARBA" id="ARBA00022912"/>
    </source>
</evidence>
<dbReference type="InterPro" id="IPR023485">
    <property type="entry name" value="Ptyr_pPase"/>
</dbReference>
<accession>A0A844GMA7</accession>
<evidence type="ECO:0000256" key="1">
    <source>
        <dbReference type="ARBA" id="ARBA00011063"/>
    </source>
</evidence>
<evidence type="ECO:0000256" key="2">
    <source>
        <dbReference type="ARBA" id="ARBA00013064"/>
    </source>
</evidence>
<dbReference type="EMBL" id="WMBC01000008">
    <property type="protein sequence ID" value="MTD61728.1"/>
    <property type="molecule type" value="Genomic_DNA"/>
</dbReference>
<feature type="active site" description="Proton donor" evidence="6">
    <location>
        <position position="123"/>
    </location>
</feature>
<comment type="similarity">
    <text evidence="1">Belongs to the low molecular weight phosphotyrosine protein phosphatase family.</text>
</comment>
<dbReference type="GO" id="GO:0004725">
    <property type="term" value="F:protein tyrosine phosphatase activity"/>
    <property type="evidence" value="ECO:0007669"/>
    <property type="project" value="UniProtKB-EC"/>
</dbReference>
<evidence type="ECO:0000256" key="3">
    <source>
        <dbReference type="ARBA" id="ARBA00022801"/>
    </source>
</evidence>
<name>A0A844GMA7_9FIRM</name>
<organism evidence="8 9">
    <name type="scientific">Blautia luti DSM 14534 = JCM 17040</name>
    <dbReference type="NCBI Taxonomy" id="649762"/>
    <lineage>
        <taxon>Bacteria</taxon>
        <taxon>Bacillati</taxon>
        <taxon>Bacillota</taxon>
        <taxon>Clostridia</taxon>
        <taxon>Lachnospirales</taxon>
        <taxon>Lachnospiraceae</taxon>
        <taxon>Blautia</taxon>
    </lineage>
</organism>
<dbReference type="Proteomes" id="UP000437824">
    <property type="component" value="Unassembled WGS sequence"/>
</dbReference>
<dbReference type="InterPro" id="IPR036196">
    <property type="entry name" value="Ptyr_pPase_sf"/>
</dbReference>
<feature type="domain" description="Phosphotyrosine protein phosphatase I" evidence="7">
    <location>
        <begin position="2"/>
        <end position="147"/>
    </location>
</feature>
<dbReference type="SMART" id="SM00226">
    <property type="entry name" value="LMWPc"/>
    <property type="match status" value="1"/>
</dbReference>
<keyword evidence="3" id="KW-0378">Hydrolase</keyword>
<evidence type="ECO:0000259" key="7">
    <source>
        <dbReference type="SMART" id="SM00226"/>
    </source>
</evidence>
<evidence type="ECO:0000313" key="9">
    <source>
        <dbReference type="Proteomes" id="UP000437824"/>
    </source>
</evidence>
<dbReference type="CDD" id="cd16343">
    <property type="entry name" value="LMWPTP"/>
    <property type="match status" value="1"/>
</dbReference>
<dbReference type="PRINTS" id="PR00719">
    <property type="entry name" value="LMWPTPASE"/>
</dbReference>
<dbReference type="InterPro" id="IPR050438">
    <property type="entry name" value="LMW_PTPase"/>
</dbReference>
<feature type="active site" description="Nucleophile" evidence="6">
    <location>
        <position position="8"/>
    </location>
</feature>
<dbReference type="PANTHER" id="PTHR11717">
    <property type="entry name" value="LOW MOLECULAR WEIGHT PROTEIN TYROSINE PHOSPHATASE"/>
    <property type="match status" value="1"/>
</dbReference>
<evidence type="ECO:0000256" key="5">
    <source>
        <dbReference type="ARBA" id="ARBA00051722"/>
    </source>
</evidence>
<dbReference type="PANTHER" id="PTHR11717:SF7">
    <property type="entry name" value="LOW MOLECULAR WEIGHT PHOSPHOTYROSINE PROTEIN PHOSPHATASE"/>
    <property type="match status" value="1"/>
</dbReference>
<dbReference type="RefSeq" id="WP_118512335.1">
    <property type="nucleotide sequence ID" value="NZ_WMBC01000008.1"/>
</dbReference>
<keyword evidence="4" id="KW-0904">Protein phosphatase</keyword>
<protein>
    <recommendedName>
        <fullName evidence="2">protein-tyrosine-phosphatase</fullName>
        <ecNumber evidence="2">3.1.3.48</ecNumber>
    </recommendedName>
</protein>
<proteinExistence type="inferred from homology"/>
<feature type="active site" evidence="6">
    <location>
        <position position="14"/>
    </location>
</feature>
<sequence length="156" mass="17698">MIRVAFCCHGNICRSTLSESVFNYKVKAKGLADQFVIDSFATSREEIGNPPHRGTVNKLREVGIPLVPHRAKQISLADYDKFDYIIGMDTANIRNLNRMLKGDPEGKVYKFLSFAGSGRDIEDPWYTGNFDETYDDVIEGCEGFLKYLKEHGELHN</sequence>